<evidence type="ECO:0000256" key="5">
    <source>
        <dbReference type="ARBA" id="ARBA00024227"/>
    </source>
</evidence>
<evidence type="ECO:0000256" key="6">
    <source>
        <dbReference type="ARBA" id="ARBA00047846"/>
    </source>
</evidence>
<reference evidence="8 9" key="1">
    <citation type="submission" date="2019-02" db="EMBL/GenBank/DDBJ databases">
        <title>Deep-cultivation of Planctomycetes and their phenomic and genomic characterization uncovers novel biology.</title>
        <authorList>
            <person name="Wiegand S."/>
            <person name="Jogler M."/>
            <person name="Boedeker C."/>
            <person name="Pinto D."/>
            <person name="Vollmers J."/>
            <person name="Rivas-Marin E."/>
            <person name="Kohn T."/>
            <person name="Peeters S.H."/>
            <person name="Heuer A."/>
            <person name="Rast P."/>
            <person name="Oberbeckmann S."/>
            <person name="Bunk B."/>
            <person name="Jeske O."/>
            <person name="Meyerdierks A."/>
            <person name="Storesund J.E."/>
            <person name="Kallscheuer N."/>
            <person name="Luecker S."/>
            <person name="Lage O.M."/>
            <person name="Pohl T."/>
            <person name="Merkel B.J."/>
            <person name="Hornburger P."/>
            <person name="Mueller R.-W."/>
            <person name="Bruemmer F."/>
            <person name="Labrenz M."/>
            <person name="Spormann A.M."/>
            <person name="Op Den Camp H."/>
            <person name="Overmann J."/>
            <person name="Amann R."/>
            <person name="Jetten M.S.M."/>
            <person name="Mascher T."/>
            <person name="Medema M.H."/>
            <person name="Devos D.P."/>
            <person name="Kaster A.-K."/>
            <person name="Ovreas L."/>
            <person name="Rohde M."/>
            <person name="Galperin M.Y."/>
            <person name="Jogler C."/>
        </authorList>
    </citation>
    <scope>NUCLEOTIDE SEQUENCE [LARGE SCALE GENOMIC DNA]</scope>
    <source>
        <strain evidence="8 9">Pla22</strain>
    </source>
</reference>
<keyword evidence="9" id="KW-1185">Reference proteome</keyword>
<evidence type="ECO:0000256" key="2">
    <source>
        <dbReference type="ARBA" id="ARBA00022741"/>
    </source>
</evidence>
<dbReference type="PROSITE" id="PS51733">
    <property type="entry name" value="BPL_LPL_CATALYTIC"/>
    <property type="match status" value="1"/>
</dbReference>
<evidence type="ECO:0000256" key="4">
    <source>
        <dbReference type="ARBA" id="ARBA00023267"/>
    </source>
</evidence>
<dbReference type="Proteomes" id="UP000316598">
    <property type="component" value="Unassembled WGS sequence"/>
</dbReference>
<dbReference type="SUPFAM" id="SSF50037">
    <property type="entry name" value="C-terminal domain of transcriptional repressors"/>
    <property type="match status" value="1"/>
</dbReference>
<dbReference type="GO" id="GO:0005737">
    <property type="term" value="C:cytoplasm"/>
    <property type="evidence" value="ECO:0007669"/>
    <property type="project" value="TreeGrafter"/>
</dbReference>
<comment type="caution">
    <text evidence="8">The sequence shown here is derived from an EMBL/GenBank/DDBJ whole genome shotgun (WGS) entry which is preliminary data.</text>
</comment>
<dbReference type="InterPro" id="IPR003142">
    <property type="entry name" value="BPL_C"/>
</dbReference>
<evidence type="ECO:0000313" key="9">
    <source>
        <dbReference type="Proteomes" id="UP000316598"/>
    </source>
</evidence>
<evidence type="ECO:0000256" key="1">
    <source>
        <dbReference type="ARBA" id="ARBA00022598"/>
    </source>
</evidence>
<evidence type="ECO:0000313" key="8">
    <source>
        <dbReference type="EMBL" id="TWT49679.1"/>
    </source>
</evidence>
<dbReference type="Gene3D" id="3.30.930.10">
    <property type="entry name" value="Bira Bifunctional Protein, Domain 2"/>
    <property type="match status" value="1"/>
</dbReference>
<dbReference type="NCBIfam" id="TIGR00121">
    <property type="entry name" value="birA_ligase"/>
    <property type="match status" value="1"/>
</dbReference>
<dbReference type="PANTHER" id="PTHR12835">
    <property type="entry name" value="BIOTIN PROTEIN LIGASE"/>
    <property type="match status" value="1"/>
</dbReference>
<proteinExistence type="predicted"/>
<dbReference type="Pfam" id="PF02237">
    <property type="entry name" value="BPL_C"/>
    <property type="match status" value="1"/>
</dbReference>
<feature type="domain" description="BPL/LPL catalytic" evidence="7">
    <location>
        <begin position="21"/>
        <end position="202"/>
    </location>
</feature>
<dbReference type="InterPro" id="IPR004143">
    <property type="entry name" value="BPL_LPL_catalytic"/>
</dbReference>
<dbReference type="Gene3D" id="2.30.30.100">
    <property type="match status" value="1"/>
</dbReference>
<dbReference type="Pfam" id="PF03099">
    <property type="entry name" value="BPL_LplA_LipB"/>
    <property type="match status" value="1"/>
</dbReference>
<dbReference type="InterPro" id="IPR004408">
    <property type="entry name" value="Biotin_CoA_COase_ligase"/>
</dbReference>
<dbReference type="SUPFAM" id="SSF55681">
    <property type="entry name" value="Class II aaRS and biotin synthetases"/>
    <property type="match status" value="1"/>
</dbReference>
<dbReference type="CDD" id="cd16442">
    <property type="entry name" value="BPL"/>
    <property type="match status" value="1"/>
</dbReference>
<gene>
    <name evidence="8" type="primary">birA</name>
    <name evidence="8" type="ORF">Pla22_48770</name>
</gene>
<dbReference type="GO" id="GO:0005524">
    <property type="term" value="F:ATP binding"/>
    <property type="evidence" value="ECO:0007669"/>
    <property type="project" value="UniProtKB-KW"/>
</dbReference>
<dbReference type="EMBL" id="SJPI01000003">
    <property type="protein sequence ID" value="TWT49679.1"/>
    <property type="molecule type" value="Genomic_DNA"/>
</dbReference>
<organism evidence="8 9">
    <name type="scientific">Rubripirellula amarantea</name>
    <dbReference type="NCBI Taxonomy" id="2527999"/>
    <lineage>
        <taxon>Bacteria</taxon>
        <taxon>Pseudomonadati</taxon>
        <taxon>Planctomycetota</taxon>
        <taxon>Planctomycetia</taxon>
        <taxon>Pirellulales</taxon>
        <taxon>Pirellulaceae</taxon>
        <taxon>Rubripirellula</taxon>
    </lineage>
</organism>
<dbReference type="RefSeq" id="WP_146517214.1">
    <property type="nucleotide sequence ID" value="NZ_SJPI01000003.1"/>
</dbReference>
<comment type="catalytic activity">
    <reaction evidence="6">
        <text>biotin + L-lysyl-[protein] + ATP = N(6)-biotinyl-L-lysyl-[protein] + AMP + diphosphate + H(+)</text>
        <dbReference type="Rhea" id="RHEA:11756"/>
        <dbReference type="Rhea" id="RHEA-COMP:9752"/>
        <dbReference type="Rhea" id="RHEA-COMP:10505"/>
        <dbReference type="ChEBI" id="CHEBI:15378"/>
        <dbReference type="ChEBI" id="CHEBI:29969"/>
        <dbReference type="ChEBI" id="CHEBI:30616"/>
        <dbReference type="ChEBI" id="CHEBI:33019"/>
        <dbReference type="ChEBI" id="CHEBI:57586"/>
        <dbReference type="ChEBI" id="CHEBI:83144"/>
        <dbReference type="ChEBI" id="CHEBI:456215"/>
        <dbReference type="EC" id="6.3.4.15"/>
    </reaction>
</comment>
<dbReference type="AlphaFoldDB" id="A0A5C5WHU6"/>
<keyword evidence="1 8" id="KW-0436">Ligase</keyword>
<dbReference type="PANTHER" id="PTHR12835:SF5">
    <property type="entry name" value="BIOTIN--PROTEIN LIGASE"/>
    <property type="match status" value="1"/>
</dbReference>
<evidence type="ECO:0000256" key="3">
    <source>
        <dbReference type="ARBA" id="ARBA00022840"/>
    </source>
</evidence>
<dbReference type="InterPro" id="IPR008988">
    <property type="entry name" value="Transcriptional_repressor_C"/>
</dbReference>
<dbReference type="InterPro" id="IPR045864">
    <property type="entry name" value="aa-tRNA-synth_II/BPL/LPL"/>
</dbReference>
<protein>
    <recommendedName>
        <fullName evidence="5">biotin--[biotin carboxyl-carrier protein] ligase</fullName>
        <ecNumber evidence="5">6.3.4.15</ecNumber>
    </recommendedName>
</protein>
<keyword evidence="3" id="KW-0067">ATP-binding</keyword>
<dbReference type="EC" id="6.3.4.15" evidence="5"/>
<dbReference type="OrthoDB" id="9807064at2"/>
<keyword evidence="2" id="KW-0547">Nucleotide-binding</keyword>
<keyword evidence="4" id="KW-0092">Biotin</keyword>
<dbReference type="GO" id="GO:0004077">
    <property type="term" value="F:biotin--[biotin carboxyl-carrier protein] ligase activity"/>
    <property type="evidence" value="ECO:0007669"/>
    <property type="project" value="UniProtKB-EC"/>
</dbReference>
<accession>A0A5C5WHU6</accession>
<sequence length="263" mass="28698">MTDLLTIQGQADVRGSRVLSQLISDGVCRSAWHADRALSTNTTALDQIHKGELLPTDCPRVFLADIQTAGRGRHGRQWISETDNLAVSMVVDAGEVASPSAKLLPISVGVAIAQAIEHQIAPMRVQLKWPNDIWLNNSKLAGILIERSSVAPELAVVGMGINVGSAPEQAVSLMSATGRPIDKLEVLESIIIQVSDIMKSHDDHVINEFRSRCLLTRKRITFQYHGMDRSGECLGIDEHGRMNVQTEDGMTTIESGEVSLVRF</sequence>
<evidence type="ECO:0000259" key="7">
    <source>
        <dbReference type="PROSITE" id="PS51733"/>
    </source>
</evidence>
<name>A0A5C5WHU6_9BACT</name>